<evidence type="ECO:0000259" key="1">
    <source>
        <dbReference type="SMART" id="SM00849"/>
    </source>
</evidence>
<proteinExistence type="predicted"/>
<dbReference type="SMART" id="SM00849">
    <property type="entry name" value="Lactamase_B"/>
    <property type="match status" value="1"/>
</dbReference>
<dbReference type="GO" id="GO:0016787">
    <property type="term" value="F:hydrolase activity"/>
    <property type="evidence" value="ECO:0007669"/>
    <property type="project" value="UniProtKB-KW"/>
</dbReference>
<protein>
    <submittedName>
        <fullName evidence="2">MBL fold metallo-hydrolase</fullName>
    </submittedName>
</protein>
<feature type="domain" description="Metallo-beta-lactamase" evidence="1">
    <location>
        <begin position="13"/>
        <end position="178"/>
    </location>
</feature>
<dbReference type="PANTHER" id="PTHR43546">
    <property type="entry name" value="UPF0173 METAL-DEPENDENT HYDROLASE MJ1163-RELATED"/>
    <property type="match status" value="1"/>
</dbReference>
<dbReference type="InterPro" id="IPR001279">
    <property type="entry name" value="Metallo-B-lactamas"/>
</dbReference>
<reference evidence="2" key="1">
    <citation type="journal article" date="2020" name="mSystems">
        <title>Genome- and Community-Level Interaction Insights into Carbon Utilization and Element Cycling Functions of Hydrothermarchaeota in Hydrothermal Sediment.</title>
        <authorList>
            <person name="Zhou Z."/>
            <person name="Liu Y."/>
            <person name="Xu W."/>
            <person name="Pan J."/>
            <person name="Luo Z.H."/>
            <person name="Li M."/>
        </authorList>
    </citation>
    <scope>NUCLEOTIDE SEQUENCE [LARGE SCALE GENOMIC DNA]</scope>
    <source>
        <strain evidence="2">SpSt-106</strain>
    </source>
</reference>
<sequence>MVKDLVKKIQWLGHDCFLIKSDLIIYFDPFQIKEGPKADIIFVTHPHYDHCSPEDIKKIAKEDTIIVTEKDSAKMLTGKVEIMKVGEEKQVRGIKVKAVPAYNIGKTFHTKDKGWLGFVVEIEGVSIYHAGDTDFIPEMKDIKADIALLPVSGTYVMTVDEAVSAALTIKPQIVIPMHYGSIVGSEKDAEKFAKALEGKIEVIILPKS</sequence>
<dbReference type="AlphaFoldDB" id="A0A7V5XHV4"/>
<dbReference type="SUPFAM" id="SSF56281">
    <property type="entry name" value="Metallo-hydrolase/oxidoreductase"/>
    <property type="match status" value="1"/>
</dbReference>
<organism evidence="2">
    <name type="scientific">Thermodesulfobacterium geofontis</name>
    <dbReference type="NCBI Taxonomy" id="1295609"/>
    <lineage>
        <taxon>Bacteria</taxon>
        <taxon>Pseudomonadati</taxon>
        <taxon>Thermodesulfobacteriota</taxon>
        <taxon>Thermodesulfobacteria</taxon>
        <taxon>Thermodesulfobacteriales</taxon>
        <taxon>Thermodesulfobacteriaceae</taxon>
        <taxon>Thermodesulfobacterium</taxon>
    </lineage>
</organism>
<evidence type="ECO:0000313" key="2">
    <source>
        <dbReference type="EMBL" id="HHQ16752.1"/>
    </source>
</evidence>
<keyword evidence="2" id="KW-0378">Hydrolase</keyword>
<accession>A0A7V5XHV4</accession>
<dbReference type="PANTHER" id="PTHR43546:SF8">
    <property type="entry name" value="METALLO-BETA-LACTAMASE DOMAIN-CONTAINING PROTEIN"/>
    <property type="match status" value="1"/>
</dbReference>
<dbReference type="InterPro" id="IPR050114">
    <property type="entry name" value="UPF0173_UPF0282_UlaG_hydrolase"/>
</dbReference>
<dbReference type="Gene3D" id="3.60.15.10">
    <property type="entry name" value="Ribonuclease Z/Hydroxyacylglutathione hydrolase-like"/>
    <property type="match status" value="1"/>
</dbReference>
<comment type="caution">
    <text evidence="2">The sequence shown here is derived from an EMBL/GenBank/DDBJ whole genome shotgun (WGS) entry which is preliminary data.</text>
</comment>
<dbReference type="InterPro" id="IPR036866">
    <property type="entry name" value="RibonucZ/Hydroxyglut_hydro"/>
</dbReference>
<name>A0A7V5XHV4_9BACT</name>
<dbReference type="Pfam" id="PF13483">
    <property type="entry name" value="Lactamase_B_3"/>
    <property type="match status" value="1"/>
</dbReference>
<dbReference type="EMBL" id="DRWR01000130">
    <property type="protein sequence ID" value="HHQ16752.1"/>
    <property type="molecule type" value="Genomic_DNA"/>
</dbReference>
<gene>
    <name evidence="2" type="ORF">ENM15_08085</name>
</gene>